<organism evidence="2 3">
    <name type="scientific">Cryomyces minteri</name>
    <dbReference type="NCBI Taxonomy" id="331657"/>
    <lineage>
        <taxon>Eukaryota</taxon>
        <taxon>Fungi</taxon>
        <taxon>Dikarya</taxon>
        <taxon>Ascomycota</taxon>
        <taxon>Pezizomycotina</taxon>
        <taxon>Dothideomycetes</taxon>
        <taxon>Dothideomycetes incertae sedis</taxon>
        <taxon>Cryomyces</taxon>
    </lineage>
</organism>
<feature type="compositionally biased region" description="Polar residues" evidence="1">
    <location>
        <begin position="101"/>
        <end position="128"/>
    </location>
</feature>
<accession>A0A4U0XXM7</accession>
<evidence type="ECO:0000313" key="2">
    <source>
        <dbReference type="EMBL" id="TKA81226.1"/>
    </source>
</evidence>
<dbReference type="PANTHER" id="PTHR34776">
    <property type="entry name" value="F17F16.3 PROTEIN"/>
    <property type="match status" value="1"/>
</dbReference>
<dbReference type="OrthoDB" id="1028014at2759"/>
<dbReference type="PANTHER" id="PTHR34776:SF1">
    <property type="entry name" value="F17F16.3 PROTEIN"/>
    <property type="match status" value="1"/>
</dbReference>
<feature type="compositionally biased region" description="Polar residues" evidence="1">
    <location>
        <begin position="1"/>
        <end position="10"/>
    </location>
</feature>
<keyword evidence="3" id="KW-1185">Reference proteome</keyword>
<protein>
    <recommendedName>
        <fullName evidence="4">BTB domain transcription factor</fullName>
    </recommendedName>
</protein>
<gene>
    <name evidence="2" type="ORF">B0A49_00496</name>
</gene>
<feature type="compositionally biased region" description="Basic and acidic residues" evidence="1">
    <location>
        <begin position="210"/>
        <end position="220"/>
    </location>
</feature>
<dbReference type="STRING" id="331657.A0A4U0XXM7"/>
<evidence type="ECO:0000256" key="1">
    <source>
        <dbReference type="SAM" id="MobiDB-lite"/>
    </source>
</evidence>
<dbReference type="EMBL" id="NAJN01000030">
    <property type="protein sequence ID" value="TKA81226.1"/>
    <property type="molecule type" value="Genomic_DNA"/>
</dbReference>
<feature type="region of interest" description="Disordered" evidence="1">
    <location>
        <begin position="1"/>
        <end position="238"/>
    </location>
</feature>
<evidence type="ECO:0000313" key="3">
    <source>
        <dbReference type="Proteomes" id="UP000308768"/>
    </source>
</evidence>
<sequence length="514" mass="56018">MAGTRSSTRNVAGGSSPPKSSPAKTPTKAGSKRKADTPASAKSGAKRGRKGAQKEQKSIEETLGATHDGSNDAKDDDVPKDIEMKDAAHEGEGTDKKAGAQKNSDTNGKDAWSSSPSCWYWADSQSYAKDSRSHKESATGKSDGDQHGKVSEAYHEARRGGDKNGEEPFKARHHKKDDEAQEKGNGEEQEENPDEALKKTRGGGGLNTTDQEKGSEKTEQDNSTGGAAVEESAERAEAMPSSILEKGIIYFFTRGRVGIDEPESVQDLQRSYFVLRPIPIGSKLGDGAMEESKNNRLCALPKKVLPKSGHDKFMVFVDKANCSIRDLKDNFMQGSEYSTKTTGVRHTPPVTPVGEGVYAITTTGRESHLAYMLTIPSELGEVQEEMGIRAKGSFVISLKNPTVSGPANASLPKGPGYPQEIIDEFRGRGWMGVEPKHLNYENAQMLLIGENFDDGNALEQSSKDKKHHKETPKEEIEKLEHEDELRVKHLAGDDSVFEDLGISHKDYPKVMTTW</sequence>
<dbReference type="AlphaFoldDB" id="A0A4U0XXM7"/>
<feature type="compositionally biased region" description="Basic and acidic residues" evidence="1">
    <location>
        <begin position="129"/>
        <end position="186"/>
    </location>
</feature>
<dbReference type="Proteomes" id="UP000308768">
    <property type="component" value="Unassembled WGS sequence"/>
</dbReference>
<feature type="compositionally biased region" description="Low complexity" evidence="1">
    <location>
        <begin position="12"/>
        <end position="29"/>
    </location>
</feature>
<name>A0A4U0XXM7_9PEZI</name>
<reference evidence="2 3" key="1">
    <citation type="submission" date="2017-03" db="EMBL/GenBank/DDBJ databases">
        <title>Genomes of endolithic fungi from Antarctica.</title>
        <authorList>
            <person name="Coleine C."/>
            <person name="Masonjones S."/>
            <person name="Stajich J.E."/>
        </authorList>
    </citation>
    <scope>NUCLEOTIDE SEQUENCE [LARGE SCALE GENOMIC DNA]</scope>
    <source>
        <strain evidence="2 3">CCFEE 5187</strain>
    </source>
</reference>
<feature type="region of interest" description="Disordered" evidence="1">
    <location>
        <begin position="456"/>
        <end position="480"/>
    </location>
</feature>
<feature type="compositionally biased region" description="Basic and acidic residues" evidence="1">
    <location>
        <begin position="471"/>
        <end position="480"/>
    </location>
</feature>
<evidence type="ECO:0008006" key="4">
    <source>
        <dbReference type="Google" id="ProtNLM"/>
    </source>
</evidence>
<comment type="caution">
    <text evidence="2">The sequence shown here is derived from an EMBL/GenBank/DDBJ whole genome shotgun (WGS) entry which is preliminary data.</text>
</comment>
<proteinExistence type="predicted"/>
<feature type="compositionally biased region" description="Basic and acidic residues" evidence="1">
    <location>
        <begin position="69"/>
        <end position="98"/>
    </location>
</feature>